<dbReference type="AlphaFoldDB" id="A0A9W9FQM8"/>
<dbReference type="GeneID" id="81391687"/>
<reference evidence="2" key="2">
    <citation type="journal article" date="2023" name="IMA Fungus">
        <title>Comparative genomic study of the Penicillium genus elucidates a diverse pangenome and 15 lateral gene transfer events.</title>
        <authorList>
            <person name="Petersen C."/>
            <person name="Sorensen T."/>
            <person name="Nielsen M.R."/>
            <person name="Sondergaard T.E."/>
            <person name="Sorensen J.L."/>
            <person name="Fitzpatrick D.A."/>
            <person name="Frisvad J.C."/>
            <person name="Nielsen K.L."/>
        </authorList>
    </citation>
    <scope>NUCLEOTIDE SEQUENCE</scope>
    <source>
        <strain evidence="2">IBT 34128</strain>
    </source>
</reference>
<dbReference type="EMBL" id="JAPMSZ010000004">
    <property type="protein sequence ID" value="KAJ5104590.1"/>
    <property type="molecule type" value="Genomic_DNA"/>
</dbReference>
<protein>
    <recommendedName>
        <fullName evidence="1">Calcineurin-like phosphoesterase domain-containing protein</fullName>
    </recommendedName>
</protein>
<dbReference type="Pfam" id="PF00149">
    <property type="entry name" value="Metallophos"/>
    <property type="match status" value="1"/>
</dbReference>
<gene>
    <name evidence="2" type="ORF">NUU61_001937</name>
</gene>
<dbReference type="InterPro" id="IPR051693">
    <property type="entry name" value="UPF0046_metallophosphoest"/>
</dbReference>
<dbReference type="Proteomes" id="UP001141434">
    <property type="component" value="Unassembled WGS sequence"/>
</dbReference>
<reference evidence="2" key="1">
    <citation type="submission" date="2022-11" db="EMBL/GenBank/DDBJ databases">
        <authorList>
            <person name="Petersen C."/>
        </authorList>
    </citation>
    <scope>NUCLEOTIDE SEQUENCE</scope>
    <source>
        <strain evidence="2">IBT 34128</strain>
    </source>
</reference>
<keyword evidence="3" id="KW-1185">Reference proteome</keyword>
<dbReference type="RefSeq" id="XP_056513586.1">
    <property type="nucleotide sequence ID" value="XM_056652519.1"/>
</dbReference>
<dbReference type="InterPro" id="IPR004843">
    <property type="entry name" value="Calcineurin-like_PHP"/>
</dbReference>
<comment type="caution">
    <text evidence="2">The sequence shown here is derived from an EMBL/GenBank/DDBJ whole genome shotgun (WGS) entry which is preliminary data.</text>
</comment>
<evidence type="ECO:0000313" key="3">
    <source>
        <dbReference type="Proteomes" id="UP001141434"/>
    </source>
</evidence>
<feature type="domain" description="Calcineurin-like phosphoesterase" evidence="1">
    <location>
        <begin position="13"/>
        <end position="126"/>
    </location>
</feature>
<dbReference type="PANTHER" id="PTHR12905:SF0">
    <property type="entry name" value="CALCINEURIN-LIKE PHOSPHOESTERASE DOMAIN-CONTAINING PROTEIN"/>
    <property type="match status" value="1"/>
</dbReference>
<evidence type="ECO:0000259" key="1">
    <source>
        <dbReference type="Pfam" id="PF00149"/>
    </source>
</evidence>
<dbReference type="InterPro" id="IPR029052">
    <property type="entry name" value="Metallo-depent_PP-like"/>
</dbReference>
<dbReference type="Gene3D" id="3.60.21.10">
    <property type="match status" value="1"/>
</dbReference>
<accession>A0A9W9FQM8</accession>
<name>A0A9W9FQM8_9EURO</name>
<dbReference type="GO" id="GO:0016787">
    <property type="term" value="F:hydrolase activity"/>
    <property type="evidence" value="ECO:0007669"/>
    <property type="project" value="InterPro"/>
</dbReference>
<organism evidence="2 3">
    <name type="scientific">Penicillium alfredii</name>
    <dbReference type="NCBI Taxonomy" id="1506179"/>
    <lineage>
        <taxon>Eukaryota</taxon>
        <taxon>Fungi</taxon>
        <taxon>Dikarya</taxon>
        <taxon>Ascomycota</taxon>
        <taxon>Pezizomycotina</taxon>
        <taxon>Eurotiomycetes</taxon>
        <taxon>Eurotiomycetidae</taxon>
        <taxon>Eurotiales</taxon>
        <taxon>Aspergillaceae</taxon>
        <taxon>Penicillium</taxon>
    </lineage>
</organism>
<sequence>MEEATMSANIKTRFLMVSDTHGLDSLPGSVSYQYADAAIHCGDVTTNSTIDEYKASIRLLQAMNAPLKLVIAGNHDFTMYIPEFQRKVAEVQPPLDPREVEQTYGSYVETKRLLSEDTGITFLDEGTHFFTSRMVYASPYTPSLGDWGFQYRPNNAHDFSIGDVDSW</sequence>
<dbReference type="SUPFAM" id="SSF56300">
    <property type="entry name" value="Metallo-dependent phosphatases"/>
    <property type="match status" value="1"/>
</dbReference>
<dbReference type="PANTHER" id="PTHR12905">
    <property type="entry name" value="METALLOPHOSPHOESTERASE"/>
    <property type="match status" value="1"/>
</dbReference>
<evidence type="ECO:0000313" key="2">
    <source>
        <dbReference type="EMBL" id="KAJ5104590.1"/>
    </source>
</evidence>
<dbReference type="OrthoDB" id="630188at2759"/>
<proteinExistence type="predicted"/>